<proteinExistence type="predicted"/>
<name>A0A7C8MGD5_9PLEO</name>
<dbReference type="AlphaFoldDB" id="A0A7C8MGD5"/>
<organism evidence="2 3">
    <name type="scientific">Massariosphaeria phaeospora</name>
    <dbReference type="NCBI Taxonomy" id="100035"/>
    <lineage>
        <taxon>Eukaryota</taxon>
        <taxon>Fungi</taxon>
        <taxon>Dikarya</taxon>
        <taxon>Ascomycota</taxon>
        <taxon>Pezizomycotina</taxon>
        <taxon>Dothideomycetes</taxon>
        <taxon>Pleosporomycetidae</taxon>
        <taxon>Pleosporales</taxon>
        <taxon>Pleosporales incertae sedis</taxon>
        <taxon>Massariosphaeria</taxon>
    </lineage>
</organism>
<dbReference type="OrthoDB" id="4226666at2759"/>
<evidence type="ECO:0000313" key="2">
    <source>
        <dbReference type="EMBL" id="KAF2876241.1"/>
    </source>
</evidence>
<dbReference type="PANTHER" id="PTHR35392">
    <property type="entry name" value="ZN(II)2CYS6 TRANSCRIPTION FACTOR (EUROFUNG)-RELATED-RELATED"/>
    <property type="match status" value="1"/>
</dbReference>
<accession>A0A7C8MGD5</accession>
<reference evidence="2 3" key="1">
    <citation type="submission" date="2020-01" db="EMBL/GenBank/DDBJ databases">
        <authorList>
            <consortium name="DOE Joint Genome Institute"/>
            <person name="Haridas S."/>
            <person name="Albert R."/>
            <person name="Binder M."/>
            <person name="Bloem J."/>
            <person name="Labutti K."/>
            <person name="Salamov A."/>
            <person name="Andreopoulos B."/>
            <person name="Baker S.E."/>
            <person name="Barry K."/>
            <person name="Bills G."/>
            <person name="Bluhm B.H."/>
            <person name="Cannon C."/>
            <person name="Castanera R."/>
            <person name="Culley D.E."/>
            <person name="Daum C."/>
            <person name="Ezra D."/>
            <person name="Gonzalez J.B."/>
            <person name="Henrissat B."/>
            <person name="Kuo A."/>
            <person name="Liang C."/>
            <person name="Lipzen A."/>
            <person name="Lutzoni F."/>
            <person name="Magnuson J."/>
            <person name="Mondo S."/>
            <person name="Nolan M."/>
            <person name="Ohm R."/>
            <person name="Pangilinan J."/>
            <person name="Park H.-J.H."/>
            <person name="Ramirez L."/>
            <person name="Alfaro M."/>
            <person name="Sun H."/>
            <person name="Tritt A."/>
            <person name="Yoshinaga Y."/>
            <person name="Zwiers L.-H.L."/>
            <person name="Turgeon B.G."/>
            <person name="Goodwin S.B."/>
            <person name="Spatafora J.W."/>
            <person name="Crous P.W."/>
            <person name="Grigoriev I.V."/>
        </authorList>
    </citation>
    <scope>NUCLEOTIDE SEQUENCE [LARGE SCALE GENOMIC DNA]</scope>
    <source>
        <strain evidence="2 3">CBS 611.86</strain>
    </source>
</reference>
<dbReference type="InterPro" id="IPR052973">
    <property type="entry name" value="Fungal_sec-metab_reg_TF"/>
</dbReference>
<feature type="compositionally biased region" description="Polar residues" evidence="1">
    <location>
        <begin position="214"/>
        <end position="224"/>
    </location>
</feature>
<protein>
    <submittedName>
        <fullName evidence="2">Uncharacterized protein</fullName>
    </submittedName>
</protein>
<feature type="compositionally biased region" description="Polar residues" evidence="1">
    <location>
        <begin position="183"/>
        <end position="193"/>
    </location>
</feature>
<sequence>MPASTYDHFYGQNYTNQPTRQDPWTGEAPLRNSNVLPHSGMAMFDPISDPTSTFPSLGVDDWMNNNGNYVISPTGPPANATFFHGTQPNIPRNTQPQFYNNMHNQALNTSPVDLIPTLPSPSPDSQNFINYNQQHSFFKEHYNANLQTNPVPSVTSSMGKQIHFQYQGPSSPQASAPSPSSSDGIFSSYNSDSGMMLDRFPNEHFDAKLPSPQSPMQSEYSSTVAGPDGAFNASPEPEHSRQATGKGSGRPGGRALGTHLDPNVAKAAHDMRKIVACWHCVLQRDKCGPGDVCDRCVKRSQRPNADCGLGCSRIKLIELSQSFLPTLVTQMHEDAHLTHFVSQHIHQWGNTEISLYITCGARMPRMQVKVYEFLPKGTELLYQIQYKTNPATRARYQVRKNSPALGMVHINHNEEKKYDKYINDIVDNHIDAFGRLCWMEDDNDFQQKLFKLLTRVKPKNDNEAKLLHEVFRLIVVTFIMSHTLTIAEDTKLQSLSMMHSFAGADAYTTNFTSPRMTNRQLKYFFSRLHRQILTAVLNTLQQIFKSSKGCDKWLAAFVAVVGMCMAHEDQQKTIHLVMQTRSTTEGFDARDAQARADIACREIDARMGFIGMIFRWKYNRKCNPLREPELDWEKEAGFGDESSVMFVRQVAQLVKENTDFLQLRQNVSISPANQTRYTSRLVSHFLLSFWLPS</sequence>
<keyword evidence="3" id="KW-1185">Reference proteome</keyword>
<feature type="region of interest" description="Disordered" evidence="1">
    <location>
        <begin position="164"/>
        <end position="260"/>
    </location>
</feature>
<feature type="compositionally biased region" description="Low complexity" evidence="1">
    <location>
        <begin position="169"/>
        <end position="182"/>
    </location>
</feature>
<dbReference type="EMBL" id="JAADJZ010000003">
    <property type="protein sequence ID" value="KAF2876241.1"/>
    <property type="molecule type" value="Genomic_DNA"/>
</dbReference>
<gene>
    <name evidence="2" type="ORF">BDV95DRAFT_219797</name>
</gene>
<evidence type="ECO:0000256" key="1">
    <source>
        <dbReference type="SAM" id="MobiDB-lite"/>
    </source>
</evidence>
<feature type="compositionally biased region" description="Gly residues" evidence="1">
    <location>
        <begin position="246"/>
        <end position="255"/>
    </location>
</feature>
<evidence type="ECO:0000313" key="3">
    <source>
        <dbReference type="Proteomes" id="UP000481861"/>
    </source>
</evidence>
<feature type="region of interest" description="Disordered" evidence="1">
    <location>
        <begin position="1"/>
        <end position="28"/>
    </location>
</feature>
<dbReference type="Proteomes" id="UP000481861">
    <property type="component" value="Unassembled WGS sequence"/>
</dbReference>
<comment type="caution">
    <text evidence="2">The sequence shown here is derived from an EMBL/GenBank/DDBJ whole genome shotgun (WGS) entry which is preliminary data.</text>
</comment>
<feature type="compositionally biased region" description="Polar residues" evidence="1">
    <location>
        <begin position="12"/>
        <end position="22"/>
    </location>
</feature>
<dbReference type="PANTHER" id="PTHR35392:SF1">
    <property type="entry name" value="ZN(II)2CYS6 TRANSCRIPTION FACTOR (EUROFUNG)"/>
    <property type="match status" value="1"/>
</dbReference>